<dbReference type="GO" id="GO:0006412">
    <property type="term" value="P:translation"/>
    <property type="evidence" value="ECO:0007669"/>
    <property type="project" value="InterPro"/>
</dbReference>
<dbReference type="PANTHER" id="PTHR13501:SF10">
    <property type="entry name" value="LARGE RIBOSOMAL SUBUNIT PROTEIN UL22M"/>
    <property type="match status" value="1"/>
</dbReference>
<dbReference type="PANTHER" id="PTHR13501">
    <property type="entry name" value="CHLOROPLAST 50S RIBOSOMAL PROTEIN L22-RELATED"/>
    <property type="match status" value="1"/>
</dbReference>
<proteinExistence type="inferred from homology"/>
<evidence type="ECO:0000313" key="7">
    <source>
        <dbReference type="Proteomes" id="UP001320420"/>
    </source>
</evidence>
<protein>
    <submittedName>
        <fullName evidence="6">39S ribosomal protein L22, mitochondrial</fullName>
    </submittedName>
</protein>
<dbReference type="Pfam" id="PF00237">
    <property type="entry name" value="Ribosomal_L22"/>
    <property type="match status" value="2"/>
</dbReference>
<organism evidence="6 7">
    <name type="scientific">Diatrype stigma</name>
    <dbReference type="NCBI Taxonomy" id="117547"/>
    <lineage>
        <taxon>Eukaryota</taxon>
        <taxon>Fungi</taxon>
        <taxon>Dikarya</taxon>
        <taxon>Ascomycota</taxon>
        <taxon>Pezizomycotina</taxon>
        <taxon>Sordariomycetes</taxon>
        <taxon>Xylariomycetidae</taxon>
        <taxon>Xylariales</taxon>
        <taxon>Diatrypaceae</taxon>
        <taxon>Diatrype</taxon>
    </lineage>
</organism>
<dbReference type="InterPro" id="IPR047867">
    <property type="entry name" value="Ribosomal_uL22_bac/org-type"/>
</dbReference>
<dbReference type="Gene3D" id="3.90.470.10">
    <property type="entry name" value="Ribosomal protein L22/L17"/>
    <property type="match status" value="1"/>
</dbReference>
<keyword evidence="7" id="KW-1185">Reference proteome</keyword>
<dbReference type="SUPFAM" id="SSF54843">
    <property type="entry name" value="Ribosomal protein L22"/>
    <property type="match status" value="1"/>
</dbReference>
<evidence type="ECO:0000256" key="4">
    <source>
        <dbReference type="RuleBase" id="RU004005"/>
    </source>
</evidence>
<dbReference type="AlphaFoldDB" id="A0AAN9UHL4"/>
<comment type="similarity">
    <text evidence="1 4">Belongs to the universal ribosomal protein uL22 family.</text>
</comment>
<evidence type="ECO:0000256" key="1">
    <source>
        <dbReference type="ARBA" id="ARBA00009451"/>
    </source>
</evidence>
<name>A0AAN9UHL4_9PEZI</name>
<evidence type="ECO:0000313" key="6">
    <source>
        <dbReference type="EMBL" id="KAK7747613.1"/>
    </source>
</evidence>
<comment type="caution">
    <text evidence="6">The sequence shown here is derived from an EMBL/GenBank/DDBJ whole genome shotgun (WGS) entry which is preliminary data.</text>
</comment>
<reference evidence="6 7" key="1">
    <citation type="submission" date="2024-02" db="EMBL/GenBank/DDBJ databases">
        <title>De novo assembly and annotation of 12 fungi associated with fruit tree decline syndrome in Ontario, Canada.</title>
        <authorList>
            <person name="Sulman M."/>
            <person name="Ellouze W."/>
            <person name="Ilyukhin E."/>
        </authorList>
    </citation>
    <scope>NUCLEOTIDE SEQUENCE [LARGE SCALE GENOMIC DNA]</scope>
    <source>
        <strain evidence="6 7">M11/M66-122</strain>
    </source>
</reference>
<dbReference type="GO" id="GO:0015934">
    <property type="term" value="C:large ribosomal subunit"/>
    <property type="evidence" value="ECO:0007669"/>
    <property type="project" value="InterPro"/>
</dbReference>
<dbReference type="InterPro" id="IPR036394">
    <property type="entry name" value="Ribosomal_uL22_sf"/>
</dbReference>
<keyword evidence="3 4" id="KW-0687">Ribonucleoprotein</keyword>
<gene>
    <name evidence="6" type="primary">mrpl22</name>
    <name evidence="6" type="ORF">SLS62_009024</name>
</gene>
<feature type="region of interest" description="Disordered" evidence="5">
    <location>
        <begin position="1"/>
        <end position="51"/>
    </location>
</feature>
<dbReference type="InterPro" id="IPR001063">
    <property type="entry name" value="Ribosomal_uL22"/>
</dbReference>
<evidence type="ECO:0000256" key="2">
    <source>
        <dbReference type="ARBA" id="ARBA00022980"/>
    </source>
</evidence>
<dbReference type="EMBL" id="JAKJXP020000090">
    <property type="protein sequence ID" value="KAK7747613.1"/>
    <property type="molecule type" value="Genomic_DNA"/>
</dbReference>
<dbReference type="GO" id="GO:0003735">
    <property type="term" value="F:structural constituent of ribosome"/>
    <property type="evidence" value="ECO:0007669"/>
    <property type="project" value="InterPro"/>
</dbReference>
<sequence length="341" mass="39007">MTRTTAGKPALPLQYLQPRTQRRNAWFNWGKKGSGDSETGAKSPSKGLADELDKREKKMLLMKRLGNNTQGPSIFDDEIKESEREARRQTNESAASQGGKPTPSELAGLAAVSRLREHTQRALDPDPRWRIRWQKKKVAAMVRARDAPVIPRLARLERIRRTERRAAGTSDWMSTSTKKLKFLSQQIVGKPVDDAIVQMRYSKKKYAREVRMQLEQVRDEAIAAAGMGLGAAPGNEDALLKKPRKIQDKAGKWFEVTDPTRLYVDESWVGKGPYRGARINYGARSRVSYMWRPTSHIAIVLKEEKTRIRQHDERVEKQAKKAPWVHLPNRPVTAQRPYYSW</sequence>
<evidence type="ECO:0000256" key="3">
    <source>
        <dbReference type="ARBA" id="ARBA00023274"/>
    </source>
</evidence>
<dbReference type="Proteomes" id="UP001320420">
    <property type="component" value="Unassembled WGS sequence"/>
</dbReference>
<keyword evidence="2 4" id="KW-0689">Ribosomal protein</keyword>
<feature type="compositionally biased region" description="Basic and acidic residues" evidence="5">
    <location>
        <begin position="81"/>
        <end position="90"/>
    </location>
</feature>
<accession>A0AAN9UHL4</accession>
<evidence type="ECO:0000256" key="5">
    <source>
        <dbReference type="SAM" id="MobiDB-lite"/>
    </source>
</evidence>
<feature type="region of interest" description="Disordered" evidence="5">
    <location>
        <begin position="63"/>
        <end position="105"/>
    </location>
</feature>